<dbReference type="PANTHER" id="PTHR44119">
    <property type="entry name" value="MAGNESIUM-CHELATASE SUBUNIT CHLH, CHLOROPLASTIC"/>
    <property type="match status" value="1"/>
</dbReference>
<dbReference type="InterPro" id="IPR003672">
    <property type="entry name" value="CobN/Mg_chltase"/>
</dbReference>
<dbReference type="OrthoDB" id="9757976at2"/>
<dbReference type="RefSeq" id="WP_131444560.1">
    <property type="nucleotide sequence ID" value="NZ_SJZB01000008.1"/>
</dbReference>
<keyword evidence="4" id="KW-1185">Reference proteome</keyword>
<comment type="caution">
    <text evidence="3">The sequence shown here is derived from an EMBL/GenBank/DDBJ whole genome shotgun (WGS) entry which is preliminary data.</text>
</comment>
<dbReference type="CDD" id="cd10150">
    <property type="entry name" value="CobN_like"/>
    <property type="match status" value="1"/>
</dbReference>
<evidence type="ECO:0000259" key="2">
    <source>
        <dbReference type="Pfam" id="PF02514"/>
    </source>
</evidence>
<dbReference type="PANTHER" id="PTHR44119:SF4">
    <property type="entry name" value="AEROBIC COBALTOCHELATASE SUBUNIT COBN"/>
    <property type="match status" value="1"/>
</dbReference>
<evidence type="ECO:0000256" key="1">
    <source>
        <dbReference type="SAM" id="MobiDB-lite"/>
    </source>
</evidence>
<feature type="domain" description="CobN/magnesium chelatase" evidence="2">
    <location>
        <begin position="728"/>
        <end position="1172"/>
    </location>
</feature>
<organism evidence="3 4">
    <name type="scientific">Parasulfuritortus cantonensis</name>
    <dbReference type="NCBI Taxonomy" id="2528202"/>
    <lineage>
        <taxon>Bacteria</taxon>
        <taxon>Pseudomonadati</taxon>
        <taxon>Pseudomonadota</taxon>
        <taxon>Betaproteobacteria</taxon>
        <taxon>Nitrosomonadales</taxon>
        <taxon>Thiobacillaceae</taxon>
        <taxon>Parasulfuritortus</taxon>
    </lineage>
</organism>
<protein>
    <submittedName>
        <fullName evidence="3">Cobaltochelatase subunit CobN</fullName>
    </submittedName>
</protein>
<dbReference type="Pfam" id="PF02514">
    <property type="entry name" value="CobN-Mg_chel"/>
    <property type="match status" value="2"/>
</dbReference>
<feature type="domain" description="CobN/magnesium chelatase" evidence="2">
    <location>
        <begin position="127"/>
        <end position="717"/>
    </location>
</feature>
<evidence type="ECO:0000313" key="4">
    <source>
        <dbReference type="Proteomes" id="UP000295443"/>
    </source>
</evidence>
<dbReference type="Proteomes" id="UP000295443">
    <property type="component" value="Unassembled WGS sequence"/>
</dbReference>
<accession>A0A4V2NWW7</accession>
<feature type="region of interest" description="Disordered" evidence="1">
    <location>
        <begin position="1228"/>
        <end position="1255"/>
    </location>
</feature>
<gene>
    <name evidence="3" type="ORF">EZJ19_01630</name>
</gene>
<reference evidence="3 4" key="1">
    <citation type="submission" date="2019-03" db="EMBL/GenBank/DDBJ databases">
        <title>Genome sequence of Thiobacillaceae bacterium LSR1, a sulfur-oxidizing bacterium isolated from freshwater sediment.</title>
        <authorList>
            <person name="Li S."/>
        </authorList>
    </citation>
    <scope>NUCLEOTIDE SEQUENCE [LARGE SCALE GENOMIC DNA]</scope>
    <source>
        <strain evidence="3 4">LSR1</strain>
    </source>
</reference>
<name>A0A4V2NWW7_9PROT</name>
<evidence type="ECO:0000313" key="3">
    <source>
        <dbReference type="EMBL" id="TCJ18932.1"/>
    </source>
</evidence>
<dbReference type="EMBL" id="SJZB01000008">
    <property type="protein sequence ID" value="TCJ18932.1"/>
    <property type="molecule type" value="Genomic_DNA"/>
</dbReference>
<proteinExistence type="predicted"/>
<sequence>MSRNSLLAVLLWLFAGPALAGPLVSLVLGDLDSQTAVAAVRQLRADAGLRGVEFAVYGNTGLAEADLARLRRSRLVVVQTVGRQVALQLAPELRAVAARGGRAYAVGRTWDADFADLGLTLDEGLRAYMQAGGPDNVANLVRLALARDLRLGKRPPAPAPMPEIACFEPASGTVSADYDAFRKLYRARPGARWVGILFYRSNALSGQTATVRAIAAALARRGLNVLPVYGYPNEAAVERYFFDPDGRPRVDAVVALGLKIGTSPDRVVPVLSRLGAPVLNAIALGSQSRAEWQASPTGLDIVERAWQVAGAEFAGAVAPTVVASKERAHDPETGLDTVVETPIPERVERLAERAARWVHLRSAPAPARKVAVIYYNYPPGKENIGASYLNVLPRSLWQILERMRREGYWTGAAPADENALFETIRDQGGNIGNWAPGAIEALARAGGAVLWPVAEYRKRFDRLAPELRDAMLAAWGRPEASKVSVWRDARGVPYFLFPARRWGNLVFAPQPSRGWEQDVKKLYHDVTVPPHHQYLAFYLWLQDVAGVDAMVHVGTHATHEWHPGKEVGYTAGDPGEVFVGAVPQLYPYIMDDIGEALQAKRRGMATIVSHLTPPFDRAGLSPELKELNGLISDYAVAKGKGGLAAATLRDEIAARARRMGLLADLGLAELDDAGIEAIEHYIKEVGEKLSPFGLHTLGVAQPAERRRATAEAILAMEPDLAPAERARRTAELSELLATSAGAELDALMAGLAGRYVAAGPGNDPIRNPDALPTGRDLYGFDPSRMPSPASYAVGARLAEELLADWRRRHGTWPKRLVFNLWGVESSRHEGVMEGEIMALWGVRPVWDGRGRVAGVAAIPRAELQRPRVDVTVVPSGLYRDLFSPLMRRLDQAAQAARASPEADNPIPEHDRRTRAALVARGVAAAEAERLAAVRLFSVPSGAYGTNLDKVIPLSNTWQDERQVADVYFMRMSHPYGQGWWGGKALTPEAGGDVAPGLGVDLLKLALKDAEAAIHSRSSNLYASLDNDDFYQYLGGTAMAIRQVNGATPEVLVANMADPRAIRHETLEKYMGREMRARYLNPAWIEAMLKEGYAGARFVDKVVEHLWGWTVATPDKVDASRWQEMYETYVADRYRLGIRDKFRAAGNLLAYQAMVDRMLAAVRKGYWQADPATVAALERANREAIAEAGVACTPDTCSSPEVTAQARAQDAAAGRAAAAMPAPALVAPAPARPTAAEPGRRQAVAAPGKARVSGMEMTETTQRTGGLARPQAAGWAGALLGLAMLAGWQGRRWRARRESAET</sequence>